<gene>
    <name evidence="1" type="ORF">PsPhBjorn_gp63</name>
</gene>
<evidence type="ECO:0008006" key="3">
    <source>
        <dbReference type="Google" id="ProtNLM"/>
    </source>
</evidence>
<proteinExistence type="predicted"/>
<dbReference type="Pfam" id="PF24175">
    <property type="entry name" value="SU10_adaptor"/>
    <property type="match status" value="1"/>
</dbReference>
<dbReference type="EMBL" id="MG775259">
    <property type="protein sequence ID" value="AUV61753.1"/>
    <property type="molecule type" value="Genomic_DNA"/>
</dbReference>
<sequence>MYTTLDTLTATAVRWSDRQDIDPALVVDMVGNVTGRLNRMLRMPDMESAEIMQAFGGAITIPEDFIALRSIVGESDEYGRNALQYIPTDVFTQYLHNNQEAPNGVVYYTRLGRYWRLYPNDIPDGVAFRVNYYKNLPELNTIFPTNWLLTKYPQMFLYGLLEQIYMFTMDQDRAAYWKEKFEASAAELQAESDQAHYSGTRLAIKQIDRG</sequence>
<name>A0A2K9VHC9_9CAUD</name>
<evidence type="ECO:0000313" key="2">
    <source>
        <dbReference type="Proteomes" id="UP000240564"/>
    </source>
</evidence>
<dbReference type="OrthoDB" id="8395at10239"/>
<organism evidence="1 2">
    <name type="scientific">Pseudomonas phage Bjorn</name>
    <dbReference type="NCBI Taxonomy" id="2079288"/>
    <lineage>
        <taxon>Viruses</taxon>
        <taxon>Duplodnaviria</taxon>
        <taxon>Heunggongvirae</taxon>
        <taxon>Uroviricota</taxon>
        <taxon>Caudoviricetes</taxon>
        <taxon>Bjornvirus</taxon>
        <taxon>Bjornvirus bjorn</taxon>
    </lineage>
</organism>
<keyword evidence="2" id="KW-1185">Reference proteome</keyword>
<dbReference type="InterPro" id="IPR056209">
    <property type="entry name" value="SU10_adaptor"/>
</dbReference>
<dbReference type="Proteomes" id="UP000240564">
    <property type="component" value="Segment"/>
</dbReference>
<evidence type="ECO:0000313" key="1">
    <source>
        <dbReference type="EMBL" id="AUV61753.1"/>
    </source>
</evidence>
<protein>
    <recommendedName>
        <fullName evidence="3">Tail tubular protein A</fullName>
    </recommendedName>
</protein>
<reference evidence="1 2" key="1">
    <citation type="submission" date="2018-01" db="EMBL/GenBank/DDBJ databases">
        <title>Pseudomonas phages infecting Pseudomonas sp. isolated from Prunus avium.</title>
        <authorList>
            <person name="Colberg O."/>
            <person name="Byth Carstens A."/>
        </authorList>
    </citation>
    <scope>NUCLEOTIDE SEQUENCE [LARGE SCALE GENOMIC DNA]</scope>
</reference>
<accession>A0A2K9VHC9</accession>